<dbReference type="PANTHER" id="PTHR19241">
    <property type="entry name" value="ATP-BINDING CASSETTE TRANSPORTER"/>
    <property type="match status" value="1"/>
</dbReference>
<keyword evidence="5" id="KW-0067">ATP-binding</keyword>
<evidence type="ECO:0000256" key="5">
    <source>
        <dbReference type="ARBA" id="ARBA00022840"/>
    </source>
</evidence>
<comment type="subcellular location">
    <subcellularLocation>
        <location evidence="1">Membrane</location>
        <topology evidence="1">Multi-pass membrane protein</topology>
    </subcellularLocation>
</comment>
<dbReference type="GO" id="GO:0005524">
    <property type="term" value="F:ATP binding"/>
    <property type="evidence" value="ECO:0007669"/>
    <property type="project" value="UniProtKB-KW"/>
</dbReference>
<evidence type="ECO:0000256" key="7">
    <source>
        <dbReference type="ARBA" id="ARBA00023136"/>
    </source>
</evidence>
<dbReference type="InterPro" id="IPR013525">
    <property type="entry name" value="ABC2_TM"/>
</dbReference>
<feature type="transmembrane region" description="Helical" evidence="9">
    <location>
        <begin position="1189"/>
        <end position="1216"/>
    </location>
</feature>
<feature type="transmembrane region" description="Helical" evidence="9">
    <location>
        <begin position="621"/>
        <end position="642"/>
    </location>
</feature>
<evidence type="ECO:0000256" key="8">
    <source>
        <dbReference type="SAM" id="MobiDB-lite"/>
    </source>
</evidence>
<accession>K3WZJ4</accession>
<dbReference type="VEuPathDB" id="FungiDB:PYU1_G010371"/>
<evidence type="ECO:0000313" key="11">
    <source>
        <dbReference type="EnsemblProtists" id="PYU1_T010393"/>
    </source>
</evidence>
<dbReference type="EnsemblProtists" id="PYU1_T010393">
    <property type="protein sequence ID" value="PYU1_T010393"/>
    <property type="gene ID" value="PYU1_G010371"/>
</dbReference>
<dbReference type="Pfam" id="PF19055">
    <property type="entry name" value="ABC2_membrane_7"/>
    <property type="match status" value="1"/>
</dbReference>
<dbReference type="SMART" id="SM00382">
    <property type="entry name" value="AAA"/>
    <property type="match status" value="2"/>
</dbReference>
<feature type="transmembrane region" description="Helical" evidence="9">
    <location>
        <begin position="649"/>
        <end position="668"/>
    </location>
</feature>
<dbReference type="GO" id="GO:0140359">
    <property type="term" value="F:ABC-type transporter activity"/>
    <property type="evidence" value="ECO:0007669"/>
    <property type="project" value="InterPro"/>
</dbReference>
<feature type="transmembrane region" description="Helical" evidence="9">
    <location>
        <begin position="511"/>
        <end position="535"/>
    </location>
</feature>
<dbReference type="STRING" id="431595.K3WZJ4"/>
<dbReference type="Pfam" id="PF01061">
    <property type="entry name" value="ABC2_membrane"/>
    <property type="match status" value="2"/>
</dbReference>
<feature type="transmembrane region" description="Helical" evidence="9">
    <location>
        <begin position="592"/>
        <end position="615"/>
    </location>
</feature>
<keyword evidence="3 9" id="KW-0812">Transmembrane</keyword>
<feature type="compositionally biased region" description="Polar residues" evidence="8">
    <location>
        <begin position="18"/>
        <end position="37"/>
    </location>
</feature>
<dbReference type="SUPFAM" id="SSF52540">
    <property type="entry name" value="P-loop containing nucleoside triphosphate hydrolases"/>
    <property type="match status" value="2"/>
</dbReference>
<feature type="transmembrane region" description="Helical" evidence="9">
    <location>
        <begin position="483"/>
        <end position="504"/>
    </location>
</feature>
<evidence type="ECO:0000256" key="2">
    <source>
        <dbReference type="ARBA" id="ARBA00022448"/>
    </source>
</evidence>
<evidence type="ECO:0000256" key="9">
    <source>
        <dbReference type="SAM" id="Phobius"/>
    </source>
</evidence>
<reference evidence="12" key="2">
    <citation type="submission" date="2010-04" db="EMBL/GenBank/DDBJ databases">
        <authorList>
            <person name="Buell R."/>
            <person name="Hamilton J."/>
            <person name="Hostetler J."/>
        </authorList>
    </citation>
    <scope>NUCLEOTIDE SEQUENCE [LARGE SCALE GENOMIC DNA]</scope>
    <source>
        <strain evidence="12">DAOM:BR144</strain>
    </source>
</reference>
<organism evidence="11 12">
    <name type="scientific">Globisporangium ultimum (strain ATCC 200006 / CBS 805.95 / DAOM BR144)</name>
    <name type="common">Pythium ultimum</name>
    <dbReference type="NCBI Taxonomy" id="431595"/>
    <lineage>
        <taxon>Eukaryota</taxon>
        <taxon>Sar</taxon>
        <taxon>Stramenopiles</taxon>
        <taxon>Oomycota</taxon>
        <taxon>Peronosporomycetes</taxon>
        <taxon>Pythiales</taxon>
        <taxon>Pythiaceae</taxon>
        <taxon>Globisporangium</taxon>
    </lineage>
</organism>
<feature type="region of interest" description="Disordered" evidence="8">
    <location>
        <begin position="1"/>
        <end position="37"/>
    </location>
</feature>
<proteinExistence type="predicted"/>
<evidence type="ECO:0000256" key="6">
    <source>
        <dbReference type="ARBA" id="ARBA00022989"/>
    </source>
</evidence>
<evidence type="ECO:0000256" key="4">
    <source>
        <dbReference type="ARBA" id="ARBA00022741"/>
    </source>
</evidence>
<dbReference type="InterPro" id="IPR043926">
    <property type="entry name" value="ABCG_dom"/>
</dbReference>
<keyword evidence="4" id="KW-0547">Nucleotide-binding</keyword>
<feature type="transmembrane region" description="Helical" evidence="9">
    <location>
        <begin position="1222"/>
        <end position="1245"/>
    </location>
</feature>
<dbReference type="Pfam" id="PF00005">
    <property type="entry name" value="ABC_tran"/>
    <property type="match status" value="2"/>
</dbReference>
<dbReference type="GO" id="GO:0016887">
    <property type="term" value="F:ATP hydrolysis activity"/>
    <property type="evidence" value="ECO:0007669"/>
    <property type="project" value="InterPro"/>
</dbReference>
<dbReference type="EMBL" id="GL376602">
    <property type="status" value="NOT_ANNOTATED_CDS"/>
    <property type="molecule type" value="Genomic_DNA"/>
</dbReference>
<dbReference type="FunFam" id="3.40.50.300:FF:000528">
    <property type="entry name" value="ABC transporter G family member 31"/>
    <property type="match status" value="1"/>
</dbReference>
<evidence type="ECO:0000256" key="1">
    <source>
        <dbReference type="ARBA" id="ARBA00004141"/>
    </source>
</evidence>
<dbReference type="InterPro" id="IPR027417">
    <property type="entry name" value="P-loop_NTPase"/>
</dbReference>
<name>K3WZJ4_GLOUD</name>
<protein>
    <recommendedName>
        <fullName evidence="10">ABC transporter domain-containing protein</fullName>
    </recommendedName>
</protein>
<feature type="transmembrane region" description="Helical" evidence="9">
    <location>
        <begin position="711"/>
        <end position="734"/>
    </location>
</feature>
<feature type="transmembrane region" description="Helical" evidence="9">
    <location>
        <begin position="555"/>
        <end position="580"/>
    </location>
</feature>
<dbReference type="Gene3D" id="3.40.50.300">
    <property type="entry name" value="P-loop containing nucleotide triphosphate hydrolases"/>
    <property type="match status" value="2"/>
</dbReference>
<reference evidence="12" key="1">
    <citation type="journal article" date="2010" name="Genome Biol.">
        <title>Genome sequence of the necrotrophic plant pathogen Pythium ultimum reveals original pathogenicity mechanisms and effector repertoire.</title>
        <authorList>
            <person name="Levesque C.A."/>
            <person name="Brouwer H."/>
            <person name="Cano L."/>
            <person name="Hamilton J.P."/>
            <person name="Holt C."/>
            <person name="Huitema E."/>
            <person name="Raffaele S."/>
            <person name="Robideau G.P."/>
            <person name="Thines M."/>
            <person name="Win J."/>
            <person name="Zerillo M.M."/>
            <person name="Beakes G.W."/>
            <person name="Boore J.L."/>
            <person name="Busam D."/>
            <person name="Dumas B."/>
            <person name="Ferriera S."/>
            <person name="Fuerstenberg S.I."/>
            <person name="Gachon C.M."/>
            <person name="Gaulin E."/>
            <person name="Govers F."/>
            <person name="Grenville-Briggs L."/>
            <person name="Horner N."/>
            <person name="Hostetler J."/>
            <person name="Jiang R.H."/>
            <person name="Johnson J."/>
            <person name="Krajaejun T."/>
            <person name="Lin H."/>
            <person name="Meijer H.J."/>
            <person name="Moore B."/>
            <person name="Morris P."/>
            <person name="Phuntmart V."/>
            <person name="Puiu D."/>
            <person name="Shetty J."/>
            <person name="Stajich J.E."/>
            <person name="Tripathy S."/>
            <person name="Wawra S."/>
            <person name="van West P."/>
            <person name="Whitty B.R."/>
            <person name="Coutinho P.M."/>
            <person name="Henrissat B."/>
            <person name="Martin F."/>
            <person name="Thomas P.D."/>
            <person name="Tyler B.M."/>
            <person name="De Vries R.P."/>
            <person name="Kamoun S."/>
            <person name="Yandell M."/>
            <person name="Tisserat N."/>
            <person name="Buell C.R."/>
        </authorList>
    </citation>
    <scope>NUCLEOTIDE SEQUENCE</scope>
    <source>
        <strain evidence="12">DAOM:BR144</strain>
    </source>
</reference>
<feature type="transmembrane region" description="Helical" evidence="9">
    <location>
        <begin position="1117"/>
        <end position="1137"/>
    </location>
</feature>
<keyword evidence="6 9" id="KW-1133">Transmembrane helix</keyword>
<dbReference type="PROSITE" id="PS50893">
    <property type="entry name" value="ABC_TRANSPORTER_2"/>
    <property type="match status" value="2"/>
</dbReference>
<dbReference type="InterPro" id="IPR003439">
    <property type="entry name" value="ABC_transporter-like_ATP-bd"/>
</dbReference>
<dbReference type="HOGENOM" id="CLU_000604_35_3_1"/>
<sequence>MEPRTSMTSDSDKSGSSHHFQVQQPNTEQRDYQSGSTLRKLDYSDAKTMVAYGPHVLYDHVATSLETALRRSLPQMEVRFSNVSLTAEITVASEATREERTPELPTIDNELKKGIAALTAKKIVVYKEILKNVSGVFKPGTTTLILGQPGSGKSALMKILSGRFPMTRNITVEGEILYNGQAQQEFKSRLPQFVTYVNQHDVHYPMLTVKETLEFAHAFSGGDFLRRGDELLANGTSDENRTALEAVGAMFSYYPELIIEQLGLQNCQDTIVGDAMLRGVSGGERKRVTVGEMEFGMKYVTLMDEISTGLDSAATFDIIKTQRSIAKKFRKTVVIALLQPAPEVFELFDDVMILNEGEVMYHGPREQVVDYFKDLGFVCPPERDIADYLLDLGTKQQEKYFVSSSQGKTKVLRLPSEFAEAYRQSSIHAEVLNALDAPYRPELLESVAKHMDLTPAFHQSFWESTWTLARREAMAIARNKVAVIARSMMVLLMGVIYATVFYQFNPTKVQVVLGTVFSAVLFIAWGQMAVLHPFMAAREIFYKQRSANFYRTSSYVLAGSLAQLPVVLVETLVFGTMLYWMCGFTSSASSYIIFEAVLVLTNIVFGAWFFFIAAISPNINMASPIANVSLLFIILFAGFVVLKTQIPDYFIWLYWLSPIAWSIRAIAINEYRSSTYDVCDYDGVAYCEQFGGMTMGEYYLSLFDLQSGKEWIAYGIIYLAFAYLLVMLLSYLWLEYIRYESPENVSVVAKKDVDEDGPMYAFSETPKYLASSVAPFKNEAILPVASTHVAVTPVTVVFRDLWYSVPLPSNPKESIDLLKGITGYALPGTMTALMGSSGAGKTTLMDVIAGRKTGGKAGGKILLNGYAATDLAIRRCTGYCEQMDIHSDSSTIREALTFSAFLRQDSSVPDSQKYDSVTECLDLLDLHDIADQIIRGSSVEQMKRLTIGVGLAAQPSVLFLDEPTSGLDARSAKLVMDGVRKVANSGRTIVCTIHQPSSEVFFLFDRLLLLKRGGETVFFGVAPLPAGYNPATWMLECIGAGVSNDAANDMDFVKYFNESEQKQLLDSRIAENGIGFPAPGSSELVFSQKRASSSTTQMKFVVKRFMAMYWRTSSYNLTRMFTSLLFSLLFGAVFIGAEYTSYQGINSGVGMIFLMLVFNGLISFESIIPITCHERASYYRERASQTYSAFWYFVGSTLAEIPYAFTSALIFTAIFFPMVGFTGFWTFVLFWINLSLLILFHTYLGQLLSYVCPDEEVAMIIGVLIMTIYFTFMGFSPPTNAIPVGYKWLYYLTPLTYSLAIFVALVFADCPSNTTFDSALGSFVNLGSELGCQPLKNAPITMNQVTVKQFTEDVFGMKHDEIGMNFAILIGFTVVFRIFALLAIRYINHQKK</sequence>
<feature type="transmembrane region" description="Helical" evidence="9">
    <location>
        <begin position="1366"/>
        <end position="1387"/>
    </location>
</feature>
<dbReference type="InterPro" id="IPR003593">
    <property type="entry name" value="AAA+_ATPase"/>
</dbReference>
<dbReference type="eggNOG" id="KOG0065">
    <property type="taxonomic scope" value="Eukaryota"/>
</dbReference>
<dbReference type="InParanoid" id="K3WZJ4"/>
<feature type="transmembrane region" description="Helical" evidence="9">
    <location>
        <begin position="1288"/>
        <end position="1308"/>
    </location>
</feature>
<feature type="transmembrane region" description="Helical" evidence="9">
    <location>
        <begin position="1257"/>
        <end position="1276"/>
    </location>
</feature>
<evidence type="ECO:0000259" key="10">
    <source>
        <dbReference type="PROSITE" id="PS50893"/>
    </source>
</evidence>
<keyword evidence="2" id="KW-0813">Transport</keyword>
<evidence type="ECO:0000313" key="12">
    <source>
        <dbReference type="Proteomes" id="UP000019132"/>
    </source>
</evidence>
<dbReference type="GO" id="GO:0016020">
    <property type="term" value="C:membrane"/>
    <property type="evidence" value="ECO:0007669"/>
    <property type="project" value="UniProtKB-SubCell"/>
</dbReference>
<keyword evidence="7 9" id="KW-0472">Membrane</keyword>
<evidence type="ECO:0000256" key="3">
    <source>
        <dbReference type="ARBA" id="ARBA00022692"/>
    </source>
</evidence>
<feature type="transmembrane region" description="Helical" evidence="9">
    <location>
        <begin position="1149"/>
        <end position="1168"/>
    </location>
</feature>
<feature type="domain" description="ABC transporter" evidence="10">
    <location>
        <begin position="115"/>
        <end position="381"/>
    </location>
</feature>
<dbReference type="Proteomes" id="UP000019132">
    <property type="component" value="Unassembled WGS sequence"/>
</dbReference>
<feature type="domain" description="ABC transporter" evidence="10">
    <location>
        <begin position="796"/>
        <end position="1038"/>
    </location>
</feature>
<dbReference type="FunFam" id="3.40.50.300:FF:000289">
    <property type="entry name" value="ABC transporter G family member 31"/>
    <property type="match status" value="1"/>
</dbReference>
<reference evidence="11" key="3">
    <citation type="submission" date="2015-02" db="UniProtKB">
        <authorList>
            <consortium name="EnsemblProtists"/>
        </authorList>
    </citation>
    <scope>IDENTIFICATION</scope>
    <source>
        <strain evidence="11">DAOM BR144</strain>
    </source>
</reference>
<keyword evidence="12" id="KW-1185">Reference proteome</keyword>